<name>A0ABR3MH31_9TELE</name>
<dbReference type="Proteomes" id="UP001558613">
    <property type="component" value="Unassembled WGS sequence"/>
</dbReference>
<accession>A0ABR3MH31</accession>
<gene>
    <name evidence="1" type="ORF">QQF64_004708</name>
</gene>
<dbReference type="EMBL" id="JAYMGO010000012">
    <property type="protein sequence ID" value="KAL1264353.1"/>
    <property type="molecule type" value="Genomic_DNA"/>
</dbReference>
<evidence type="ECO:0000313" key="2">
    <source>
        <dbReference type="Proteomes" id="UP001558613"/>
    </source>
</evidence>
<sequence length="67" mass="7311">MEGLVVAGVRVEGHYEVECTISGGVGGWECHKAKYSRGDRPIRVLPFPLVLPFPQTAVKPPDNSLLH</sequence>
<reference evidence="1 2" key="1">
    <citation type="submission" date="2023-09" db="EMBL/GenBank/DDBJ databases">
        <authorList>
            <person name="Wang M."/>
        </authorList>
    </citation>
    <scope>NUCLEOTIDE SEQUENCE [LARGE SCALE GENOMIC DNA]</scope>
    <source>
        <strain evidence="1">GT-2023</strain>
        <tissue evidence="1">Liver</tissue>
    </source>
</reference>
<evidence type="ECO:0000313" key="1">
    <source>
        <dbReference type="EMBL" id="KAL1264353.1"/>
    </source>
</evidence>
<keyword evidence="2" id="KW-1185">Reference proteome</keyword>
<comment type="caution">
    <text evidence="1">The sequence shown here is derived from an EMBL/GenBank/DDBJ whole genome shotgun (WGS) entry which is preliminary data.</text>
</comment>
<organism evidence="1 2">
    <name type="scientific">Cirrhinus molitorella</name>
    <name type="common">mud carp</name>
    <dbReference type="NCBI Taxonomy" id="172907"/>
    <lineage>
        <taxon>Eukaryota</taxon>
        <taxon>Metazoa</taxon>
        <taxon>Chordata</taxon>
        <taxon>Craniata</taxon>
        <taxon>Vertebrata</taxon>
        <taxon>Euteleostomi</taxon>
        <taxon>Actinopterygii</taxon>
        <taxon>Neopterygii</taxon>
        <taxon>Teleostei</taxon>
        <taxon>Ostariophysi</taxon>
        <taxon>Cypriniformes</taxon>
        <taxon>Cyprinidae</taxon>
        <taxon>Labeoninae</taxon>
        <taxon>Labeonini</taxon>
        <taxon>Cirrhinus</taxon>
    </lineage>
</organism>
<proteinExistence type="predicted"/>
<protein>
    <submittedName>
        <fullName evidence="1">Uncharacterized protein</fullName>
    </submittedName>
</protein>